<evidence type="ECO:0000256" key="4">
    <source>
        <dbReference type="ARBA" id="ARBA00022679"/>
    </source>
</evidence>
<dbReference type="Pfam" id="PF02223">
    <property type="entry name" value="Thymidylate_kin"/>
    <property type="match status" value="1"/>
</dbReference>
<evidence type="ECO:0000256" key="6">
    <source>
        <dbReference type="ARBA" id="ARBA00022741"/>
    </source>
</evidence>
<keyword evidence="13" id="KW-1185">Reference proteome</keyword>
<organism evidence="12 13">
    <name type="scientific">Lysinibacillus telephonicus</name>
    <dbReference type="NCBI Taxonomy" id="1714840"/>
    <lineage>
        <taxon>Bacteria</taxon>
        <taxon>Bacillati</taxon>
        <taxon>Bacillota</taxon>
        <taxon>Bacilli</taxon>
        <taxon>Bacillales</taxon>
        <taxon>Bacillaceae</taxon>
        <taxon>Lysinibacillus</taxon>
    </lineage>
</organism>
<dbReference type="HAMAP" id="MF_00165">
    <property type="entry name" value="Thymidylate_kinase"/>
    <property type="match status" value="1"/>
</dbReference>
<dbReference type="PANTHER" id="PTHR10344">
    <property type="entry name" value="THYMIDYLATE KINASE"/>
    <property type="match status" value="1"/>
</dbReference>
<keyword evidence="5 10" id="KW-0545">Nucleotide biosynthesis</keyword>
<feature type="domain" description="Thymidylate kinase-like" evidence="11">
    <location>
        <begin position="10"/>
        <end position="191"/>
    </location>
</feature>
<dbReference type="SUPFAM" id="SSF52540">
    <property type="entry name" value="P-loop containing nucleoside triphosphate hydrolases"/>
    <property type="match status" value="1"/>
</dbReference>
<dbReference type="GO" id="GO:0004798">
    <property type="term" value="F:dTMP kinase activity"/>
    <property type="evidence" value="ECO:0007669"/>
    <property type="project" value="UniProtKB-UniRule"/>
</dbReference>
<dbReference type="NCBIfam" id="TIGR00041">
    <property type="entry name" value="DTMP_kinase"/>
    <property type="match status" value="1"/>
</dbReference>
<dbReference type="OrthoDB" id="9774907at2"/>
<evidence type="ECO:0000259" key="11">
    <source>
        <dbReference type="Pfam" id="PF02223"/>
    </source>
</evidence>
<evidence type="ECO:0000256" key="8">
    <source>
        <dbReference type="ARBA" id="ARBA00022840"/>
    </source>
</evidence>
<comment type="caution">
    <text evidence="12">The sequence shown here is derived from an EMBL/GenBank/DDBJ whole genome shotgun (WGS) entry which is preliminary data.</text>
</comment>
<reference evidence="12 13" key="1">
    <citation type="submission" date="2018-12" db="EMBL/GenBank/DDBJ databases">
        <authorList>
            <person name="Yu L."/>
        </authorList>
    </citation>
    <scope>NUCLEOTIDE SEQUENCE [LARGE SCALE GENOMIC DNA]</scope>
    <source>
        <strain evidence="12 13">S5H2222</strain>
    </source>
</reference>
<dbReference type="InterPro" id="IPR018094">
    <property type="entry name" value="Thymidylate_kinase"/>
</dbReference>
<evidence type="ECO:0000256" key="5">
    <source>
        <dbReference type="ARBA" id="ARBA00022727"/>
    </source>
</evidence>
<evidence type="ECO:0000256" key="2">
    <source>
        <dbReference type="ARBA" id="ARBA00012980"/>
    </source>
</evidence>
<dbReference type="GO" id="GO:0005737">
    <property type="term" value="C:cytoplasm"/>
    <property type="evidence" value="ECO:0007669"/>
    <property type="project" value="TreeGrafter"/>
</dbReference>
<accession>A0A3S0HNR2</accession>
<comment type="catalytic activity">
    <reaction evidence="9 10">
        <text>dTMP + ATP = dTDP + ADP</text>
        <dbReference type="Rhea" id="RHEA:13517"/>
        <dbReference type="ChEBI" id="CHEBI:30616"/>
        <dbReference type="ChEBI" id="CHEBI:58369"/>
        <dbReference type="ChEBI" id="CHEBI:63528"/>
        <dbReference type="ChEBI" id="CHEBI:456216"/>
        <dbReference type="EC" id="2.7.4.9"/>
    </reaction>
</comment>
<evidence type="ECO:0000313" key="13">
    <source>
        <dbReference type="Proteomes" id="UP000276349"/>
    </source>
</evidence>
<evidence type="ECO:0000256" key="1">
    <source>
        <dbReference type="ARBA" id="ARBA00009776"/>
    </source>
</evidence>
<evidence type="ECO:0000256" key="7">
    <source>
        <dbReference type="ARBA" id="ARBA00022777"/>
    </source>
</evidence>
<dbReference type="GO" id="GO:0005524">
    <property type="term" value="F:ATP binding"/>
    <property type="evidence" value="ECO:0007669"/>
    <property type="project" value="UniProtKB-UniRule"/>
</dbReference>
<dbReference type="InterPro" id="IPR027417">
    <property type="entry name" value="P-loop_NTPase"/>
</dbReference>
<keyword evidence="6 10" id="KW-0547">Nucleotide-binding</keyword>
<dbReference type="GO" id="GO:0006233">
    <property type="term" value="P:dTDP biosynthetic process"/>
    <property type="evidence" value="ECO:0007669"/>
    <property type="project" value="InterPro"/>
</dbReference>
<dbReference type="InterPro" id="IPR039430">
    <property type="entry name" value="Thymidylate_kin-like_dom"/>
</dbReference>
<gene>
    <name evidence="10 12" type="primary">tmk</name>
    <name evidence="12" type="ORF">EKG35_06060</name>
</gene>
<proteinExistence type="inferred from homology"/>
<evidence type="ECO:0000313" key="12">
    <source>
        <dbReference type="EMBL" id="RTQ94319.1"/>
    </source>
</evidence>
<dbReference type="EMBL" id="RXNR01000012">
    <property type="protein sequence ID" value="RTQ94319.1"/>
    <property type="molecule type" value="Genomic_DNA"/>
</dbReference>
<sequence>MKGLLIAVCGLDGSGKSTQIQKLENWFRNQQLPTLLTKQPTDYYRQDLRVREYLDNGQCGSMEALAMLAAADRIWHIKTLIEPSLKGGVSVISDRYLFSSLAYFSARGLDVQYVKQLNNGTLIPDLTVFLDVEPEILLQRISIRDGKTTKFEEREPTMFTKVREAFLNEVLPSNALIIDGTLSEEEIHKIIIGELNLIIKDKIIAT</sequence>
<evidence type="ECO:0000256" key="10">
    <source>
        <dbReference type="HAMAP-Rule" id="MF_00165"/>
    </source>
</evidence>
<keyword evidence="4 10" id="KW-0808">Transferase</keyword>
<comment type="function">
    <text evidence="10">Phosphorylation of dTMP to form dTDP in both de novo and salvage pathways of dTTP synthesis.</text>
</comment>
<dbReference type="AlphaFoldDB" id="A0A3S0HNR2"/>
<evidence type="ECO:0000256" key="9">
    <source>
        <dbReference type="ARBA" id="ARBA00048743"/>
    </source>
</evidence>
<protein>
    <recommendedName>
        <fullName evidence="3 10">Thymidylate kinase</fullName>
        <ecNumber evidence="2 10">2.7.4.9</ecNumber>
    </recommendedName>
    <alternativeName>
        <fullName evidence="10">dTMP kinase</fullName>
    </alternativeName>
</protein>
<dbReference type="GO" id="GO:0006227">
    <property type="term" value="P:dUDP biosynthetic process"/>
    <property type="evidence" value="ECO:0007669"/>
    <property type="project" value="TreeGrafter"/>
</dbReference>
<evidence type="ECO:0000256" key="3">
    <source>
        <dbReference type="ARBA" id="ARBA00017144"/>
    </source>
</evidence>
<dbReference type="Proteomes" id="UP000276349">
    <property type="component" value="Unassembled WGS sequence"/>
</dbReference>
<dbReference type="Gene3D" id="3.40.50.300">
    <property type="entry name" value="P-loop containing nucleotide triphosphate hydrolases"/>
    <property type="match status" value="1"/>
</dbReference>
<dbReference type="GO" id="GO:0006235">
    <property type="term" value="P:dTTP biosynthetic process"/>
    <property type="evidence" value="ECO:0007669"/>
    <property type="project" value="UniProtKB-UniRule"/>
</dbReference>
<dbReference type="CDD" id="cd01672">
    <property type="entry name" value="TMPK"/>
    <property type="match status" value="1"/>
</dbReference>
<name>A0A3S0HNR2_9BACI</name>
<keyword evidence="8 10" id="KW-0067">ATP-binding</keyword>
<dbReference type="RefSeq" id="WP_126293547.1">
    <property type="nucleotide sequence ID" value="NZ_CP155468.1"/>
</dbReference>
<comment type="similarity">
    <text evidence="1 10">Belongs to the thymidylate kinase family.</text>
</comment>
<keyword evidence="7 10" id="KW-0418">Kinase</keyword>
<dbReference type="PANTHER" id="PTHR10344:SF4">
    <property type="entry name" value="UMP-CMP KINASE 2, MITOCHONDRIAL"/>
    <property type="match status" value="1"/>
</dbReference>
<dbReference type="EC" id="2.7.4.9" evidence="2 10"/>
<feature type="binding site" evidence="10">
    <location>
        <begin position="10"/>
        <end position="17"/>
    </location>
    <ligand>
        <name>ATP</name>
        <dbReference type="ChEBI" id="CHEBI:30616"/>
    </ligand>
</feature>